<proteinExistence type="predicted"/>
<sequence length="78" mass="8378">MVKLKVELTPSEALIVTMALKLMSNTVNDPKCKDLHGPDAVKKLESTCDRVTELISAEAAKALVGKITGLSDLIDKKV</sequence>
<protein>
    <submittedName>
        <fullName evidence="1">Uncharacterized protein</fullName>
    </submittedName>
</protein>
<dbReference type="RefSeq" id="WP_005089849.1">
    <property type="nucleotide sequence ID" value="NZ_FVGW01000004.1"/>
</dbReference>
<gene>
    <name evidence="1" type="ORF">SAMEA2259716_02348</name>
</gene>
<dbReference type="EMBL" id="FVGW01000004">
    <property type="protein sequence ID" value="SKM03068.1"/>
    <property type="molecule type" value="Genomic_DNA"/>
</dbReference>
<evidence type="ECO:0000313" key="1">
    <source>
        <dbReference type="EMBL" id="SKM03068.1"/>
    </source>
</evidence>
<reference evidence="1 2" key="1">
    <citation type="submission" date="2016-11" db="EMBL/GenBank/DDBJ databases">
        <authorList>
            <consortium name="Pathogen Informatics"/>
        </authorList>
    </citation>
    <scope>NUCLEOTIDE SEQUENCE [LARGE SCALE GENOMIC DNA]</scope>
    <source>
        <strain evidence="1 2">911</strain>
    </source>
</reference>
<organism evidence="1 2">
    <name type="scientific">Mycobacteroides abscessus subsp. massiliense</name>
    <dbReference type="NCBI Taxonomy" id="1962118"/>
    <lineage>
        <taxon>Bacteria</taxon>
        <taxon>Bacillati</taxon>
        <taxon>Actinomycetota</taxon>
        <taxon>Actinomycetes</taxon>
        <taxon>Mycobacteriales</taxon>
        <taxon>Mycobacteriaceae</taxon>
        <taxon>Mycobacteroides</taxon>
        <taxon>Mycobacteroides abscessus</taxon>
    </lineage>
</organism>
<dbReference type="Proteomes" id="UP000190074">
    <property type="component" value="Unassembled WGS sequence"/>
</dbReference>
<accession>A0A1U0V0Z9</accession>
<dbReference type="AlphaFoldDB" id="A0A1U0V0Z9"/>
<evidence type="ECO:0000313" key="2">
    <source>
        <dbReference type="Proteomes" id="UP000190074"/>
    </source>
</evidence>
<name>A0A1U0V0Z9_9MYCO</name>